<name>A0A858BSR9_9FIRM</name>
<gene>
    <name evidence="3" type="ORF">Ami103574_02000</name>
</gene>
<organism evidence="3 4">
    <name type="scientific">Aminipila butyrica</name>
    <dbReference type="NCBI Taxonomy" id="433296"/>
    <lineage>
        <taxon>Bacteria</taxon>
        <taxon>Bacillati</taxon>
        <taxon>Bacillota</taxon>
        <taxon>Clostridia</taxon>
        <taxon>Peptostreptococcales</taxon>
        <taxon>Anaerovoracaceae</taxon>
        <taxon>Aminipila</taxon>
    </lineage>
</organism>
<evidence type="ECO:0000313" key="4">
    <source>
        <dbReference type="Proteomes" id="UP000466848"/>
    </source>
</evidence>
<dbReference type="Proteomes" id="UP000466848">
    <property type="component" value="Chromosome"/>
</dbReference>
<accession>A0A858BSR9</accession>
<evidence type="ECO:0000313" key="3">
    <source>
        <dbReference type="EMBL" id="QIB68155.1"/>
    </source>
</evidence>
<protein>
    <recommendedName>
        <fullName evidence="5">Essential protein Yae1 N-terminal domain-containing protein</fullName>
    </recommendedName>
</protein>
<proteinExistence type="predicted"/>
<feature type="region of interest" description="Disordered" evidence="2">
    <location>
        <begin position="86"/>
        <end position="108"/>
    </location>
</feature>
<dbReference type="RefSeq" id="WP_163065075.1">
    <property type="nucleotide sequence ID" value="NZ_CP048649.1"/>
</dbReference>
<feature type="coiled-coil region" evidence="1">
    <location>
        <begin position="4"/>
        <end position="31"/>
    </location>
</feature>
<feature type="compositionally biased region" description="Basic and acidic residues" evidence="2">
    <location>
        <begin position="86"/>
        <end position="95"/>
    </location>
</feature>
<dbReference type="AlphaFoldDB" id="A0A858BSR9"/>
<evidence type="ECO:0000256" key="1">
    <source>
        <dbReference type="SAM" id="Coils"/>
    </source>
</evidence>
<keyword evidence="4" id="KW-1185">Reference proteome</keyword>
<evidence type="ECO:0000256" key="2">
    <source>
        <dbReference type="SAM" id="MobiDB-lite"/>
    </source>
</evidence>
<reference evidence="3 4" key="1">
    <citation type="submission" date="2020-02" db="EMBL/GenBank/DDBJ databases">
        <authorList>
            <person name="Kim Y.B."/>
            <person name="Roh S.W."/>
        </authorList>
    </citation>
    <scope>NUCLEOTIDE SEQUENCE [LARGE SCALE GENOMIC DNA]</scope>
    <source>
        <strain evidence="3 4">DSM 103574</strain>
    </source>
</reference>
<sequence>MDKYEDVAELLQQYNDTMEKAKIRQEGAEEGLAIGLKEGRQQGLQLGMYRALRAVFTRLVKKGMKPNEISKLLGYSEAEILKVLDKNPDGSDRPFAETLPKKRKRGSTEPVKRCFYVDLPEDK</sequence>
<dbReference type="KEGG" id="abut:Ami103574_02000"/>
<evidence type="ECO:0008006" key="5">
    <source>
        <dbReference type="Google" id="ProtNLM"/>
    </source>
</evidence>
<keyword evidence="1" id="KW-0175">Coiled coil</keyword>
<dbReference type="EMBL" id="CP048649">
    <property type="protein sequence ID" value="QIB68155.1"/>
    <property type="molecule type" value="Genomic_DNA"/>
</dbReference>